<dbReference type="InterPro" id="IPR036365">
    <property type="entry name" value="PGBD-like_sf"/>
</dbReference>
<gene>
    <name evidence="2" type="ORF">NE398_14005</name>
</gene>
<dbReference type="Gene3D" id="1.10.101.10">
    <property type="entry name" value="PGBD-like superfamily/PGBD"/>
    <property type="match status" value="3"/>
</dbReference>
<feature type="domain" description="Peptidoglycan binding-like" evidence="1">
    <location>
        <begin position="334"/>
        <end position="394"/>
    </location>
</feature>
<dbReference type="Proteomes" id="UP001141183">
    <property type="component" value="Unassembled WGS sequence"/>
</dbReference>
<protein>
    <submittedName>
        <fullName evidence="2">Peptidoglycan-binding protein</fullName>
    </submittedName>
</protein>
<sequence length="605" mass="67943">MAEGNILVRLFRIKDLLPITNGSIRISNSKIGNIVYEKENAFDISGRSEVISVVTLDRKLSQEPYEEGENPYLLYNIEVRAEGYKDVIVEGVSVFDGITSIQDIEMEEASIESGEKNLQEEIIIQDQQGVEKSTENIEMGFSMAPFVLRNVYVPEFITVHLGSPTSYAENVTVRFIDYIKNVASSEIYPTWPEEAIRANVYCQISFALNRVYTEWYRNMGYPFQVTNSTAYDQYFVKGRNIFENISKIVDEIFNEYIITIGNQTPFFAQYCNGTTVKCDGLSQWGTVDLAKAGMSALDIIKYYFGYDKVLVRAEYVEGVPESYPGYSLRIGDVNENVKVIQEQLNRVSKNFPAIPRIYPEDGRFGKETEDSVTVFQRVFNLTPDGVVGRATWYKISNIYVGVKRLAELNQEPEIGESGGNGGGIGKPEGDGKYPGYLLKYGARGEKVRELQGYLSEISKSYNIPNVSVDGIFGNVTKDAIIKFQRLFGLSTDGIVGLATWNKVFEVYKNIDNSNPGVPDNEFDGKYPGYLLKYGSRGEKVKEVQYYLASISNQIGIPTVAADGIFGNATREAVVAFQKLFALSLDGIIGQYTWNKILEVYNGMKY</sequence>
<feature type="domain" description="Peptidoglycan binding-like" evidence="1">
    <location>
        <begin position="536"/>
        <end position="596"/>
    </location>
</feature>
<comment type="caution">
    <text evidence="2">The sequence shown here is derived from an EMBL/GenBank/DDBJ whole genome shotgun (WGS) entry which is preliminary data.</text>
</comment>
<reference evidence="2" key="1">
    <citation type="submission" date="2022-05" db="EMBL/GenBank/DDBJ databases">
        <title>Draft genome sequence of Clostridium tertium strain CP3 isolated from Peru.</title>
        <authorList>
            <person name="Hurtado R."/>
            <person name="Lima L."/>
            <person name="Sousa T."/>
            <person name="Jaiswal A.K."/>
            <person name="Tiwari S."/>
            <person name="Maturrano L."/>
            <person name="Brenig B."/>
            <person name="Azevedo V."/>
        </authorList>
    </citation>
    <scope>NUCLEOTIDE SEQUENCE</scope>
    <source>
        <strain evidence="2">CP3</strain>
    </source>
</reference>
<dbReference type="EMBL" id="JAMRYU010000014">
    <property type="protein sequence ID" value="MDC4241268.1"/>
    <property type="molecule type" value="Genomic_DNA"/>
</dbReference>
<evidence type="ECO:0000313" key="2">
    <source>
        <dbReference type="EMBL" id="MDC4241268.1"/>
    </source>
</evidence>
<organism evidence="2 3">
    <name type="scientific">Clostridium tertium</name>
    <dbReference type="NCBI Taxonomy" id="1559"/>
    <lineage>
        <taxon>Bacteria</taxon>
        <taxon>Bacillati</taxon>
        <taxon>Bacillota</taxon>
        <taxon>Clostridia</taxon>
        <taxon>Eubacteriales</taxon>
        <taxon>Clostridiaceae</taxon>
        <taxon>Clostridium</taxon>
    </lineage>
</organism>
<evidence type="ECO:0000259" key="1">
    <source>
        <dbReference type="Pfam" id="PF01471"/>
    </source>
</evidence>
<evidence type="ECO:0000313" key="3">
    <source>
        <dbReference type="Proteomes" id="UP001141183"/>
    </source>
</evidence>
<feature type="domain" description="Peptidoglycan binding-like" evidence="1">
    <location>
        <begin position="443"/>
        <end position="502"/>
    </location>
</feature>
<dbReference type="RefSeq" id="WP_272470502.1">
    <property type="nucleotide sequence ID" value="NZ_JAMRYU010000014.1"/>
</dbReference>
<keyword evidence="3" id="KW-1185">Reference proteome</keyword>
<proteinExistence type="predicted"/>
<dbReference type="AlphaFoldDB" id="A0A9X4B3G4"/>
<accession>A0A9X4B3G4</accession>
<dbReference type="Pfam" id="PF01471">
    <property type="entry name" value="PG_binding_1"/>
    <property type="match status" value="3"/>
</dbReference>
<name>A0A9X4B3G4_9CLOT</name>
<dbReference type="InterPro" id="IPR036366">
    <property type="entry name" value="PGBDSf"/>
</dbReference>
<dbReference type="SUPFAM" id="SSF47090">
    <property type="entry name" value="PGBD-like"/>
    <property type="match status" value="3"/>
</dbReference>
<dbReference type="InterPro" id="IPR002477">
    <property type="entry name" value="Peptidoglycan-bd-like"/>
</dbReference>